<evidence type="ECO:0000313" key="2">
    <source>
        <dbReference type="Proteomes" id="UP000271374"/>
    </source>
</evidence>
<dbReference type="RefSeq" id="WP_126410723.1">
    <property type="nucleotide sequence ID" value="NZ_RXNT01000023.1"/>
</dbReference>
<accession>A0A3S0KAS2</accession>
<comment type="caution">
    <text evidence="1">The sequence shown here is derived from an EMBL/GenBank/DDBJ whole genome shotgun (WGS) entry which is preliminary data.</text>
</comment>
<dbReference type="OrthoDB" id="2866647at2"/>
<gene>
    <name evidence="1" type="ORF">EKG37_20955</name>
</gene>
<dbReference type="AlphaFoldDB" id="A0A3S0KAS2"/>
<reference evidence="1 2" key="1">
    <citation type="submission" date="2018-12" db="EMBL/GenBank/DDBJ databases">
        <title>Bacillus yapensis draft genome sequence.</title>
        <authorList>
            <person name="Yu L."/>
            <person name="Xu X."/>
            <person name="Tang X."/>
        </authorList>
    </citation>
    <scope>NUCLEOTIDE SEQUENCE [LARGE SCALE GENOMIC DNA]</scope>
    <source>
        <strain evidence="1 2">XXST-01</strain>
    </source>
</reference>
<proteinExistence type="predicted"/>
<protein>
    <submittedName>
        <fullName evidence="1">Uncharacterized protein</fullName>
    </submittedName>
</protein>
<evidence type="ECO:0000313" key="1">
    <source>
        <dbReference type="EMBL" id="RTR26544.1"/>
    </source>
</evidence>
<dbReference type="Proteomes" id="UP000271374">
    <property type="component" value="Unassembled WGS sequence"/>
</dbReference>
<sequence length="246" mass="29172">MISLQNDNANSSGFREEFSNKLVNKLTQHPDISAVELVSNYAYAMQMKYHSYLITITPAKDTVFIQEQALYSKWTDELNNILKDTRLPLIESFAKAKYALDQMFLLITERGKLEYIYHRKALITSHQLQKLLGISKATLSRYVSTGMERITDVGHRCYPLHNFFYWQNGVWASRIQALYQHYRIRNRIKEDVIKELMDEISEFQNIYNGTFEEVFENIDDPYSLDEPDDYFDWRDALEELNKLQYE</sequence>
<organism evidence="1 2">
    <name type="scientific">Bacillus yapensis</name>
    <dbReference type="NCBI Taxonomy" id="2492960"/>
    <lineage>
        <taxon>Bacteria</taxon>
        <taxon>Bacillati</taxon>
        <taxon>Bacillota</taxon>
        <taxon>Bacilli</taxon>
        <taxon>Bacillales</taxon>
        <taxon>Bacillaceae</taxon>
        <taxon>Bacillus</taxon>
    </lineage>
</organism>
<name>A0A3S0KAS2_9BACI</name>
<keyword evidence="2" id="KW-1185">Reference proteome</keyword>
<dbReference type="EMBL" id="RXNT01000023">
    <property type="protein sequence ID" value="RTR26544.1"/>
    <property type="molecule type" value="Genomic_DNA"/>
</dbReference>